<evidence type="ECO:0000313" key="2">
    <source>
        <dbReference type="EMBL" id="RPB20149.1"/>
    </source>
</evidence>
<dbReference type="EMBL" id="ML121576">
    <property type="protein sequence ID" value="RPB20149.1"/>
    <property type="molecule type" value="Genomic_DNA"/>
</dbReference>
<reference evidence="2 3" key="1">
    <citation type="journal article" date="2018" name="Nat. Ecol. Evol.">
        <title>Pezizomycetes genomes reveal the molecular basis of ectomycorrhizal truffle lifestyle.</title>
        <authorList>
            <person name="Murat C."/>
            <person name="Payen T."/>
            <person name="Noel B."/>
            <person name="Kuo A."/>
            <person name="Morin E."/>
            <person name="Chen J."/>
            <person name="Kohler A."/>
            <person name="Krizsan K."/>
            <person name="Balestrini R."/>
            <person name="Da Silva C."/>
            <person name="Montanini B."/>
            <person name="Hainaut M."/>
            <person name="Levati E."/>
            <person name="Barry K.W."/>
            <person name="Belfiori B."/>
            <person name="Cichocki N."/>
            <person name="Clum A."/>
            <person name="Dockter R.B."/>
            <person name="Fauchery L."/>
            <person name="Guy J."/>
            <person name="Iotti M."/>
            <person name="Le Tacon F."/>
            <person name="Lindquist E.A."/>
            <person name="Lipzen A."/>
            <person name="Malagnac F."/>
            <person name="Mello A."/>
            <person name="Molinier V."/>
            <person name="Miyauchi S."/>
            <person name="Poulain J."/>
            <person name="Riccioni C."/>
            <person name="Rubini A."/>
            <person name="Sitrit Y."/>
            <person name="Splivallo R."/>
            <person name="Traeger S."/>
            <person name="Wang M."/>
            <person name="Zifcakova L."/>
            <person name="Wipf D."/>
            <person name="Zambonelli A."/>
            <person name="Paolocci F."/>
            <person name="Nowrousian M."/>
            <person name="Ottonello S."/>
            <person name="Baldrian P."/>
            <person name="Spatafora J.W."/>
            <person name="Henrissat B."/>
            <person name="Nagy L.G."/>
            <person name="Aury J.M."/>
            <person name="Wincker P."/>
            <person name="Grigoriev I.V."/>
            <person name="Bonfante P."/>
            <person name="Martin F.M."/>
        </authorList>
    </citation>
    <scope>NUCLEOTIDE SEQUENCE [LARGE SCALE GENOMIC DNA]</scope>
    <source>
        <strain evidence="2 3">ATCC MYA-4762</strain>
    </source>
</reference>
<dbReference type="Pfam" id="PF00135">
    <property type="entry name" value="COesterase"/>
    <property type="match status" value="1"/>
</dbReference>
<feature type="non-terminal residue" evidence="2">
    <location>
        <position position="140"/>
    </location>
</feature>
<dbReference type="SUPFAM" id="SSF53474">
    <property type="entry name" value="alpha/beta-Hydrolases"/>
    <property type="match status" value="1"/>
</dbReference>
<dbReference type="InterPro" id="IPR029058">
    <property type="entry name" value="AB_hydrolase_fold"/>
</dbReference>
<keyword evidence="2" id="KW-0378">Hydrolase</keyword>
<feature type="domain" description="Carboxylesterase type B" evidence="1">
    <location>
        <begin position="17"/>
        <end position="139"/>
    </location>
</feature>
<dbReference type="PANTHER" id="PTHR11559">
    <property type="entry name" value="CARBOXYLESTERASE"/>
    <property type="match status" value="1"/>
</dbReference>
<dbReference type="InParanoid" id="A0A3N4LF92"/>
<dbReference type="STRING" id="1051890.A0A3N4LF92"/>
<proteinExistence type="predicted"/>
<organism evidence="2 3">
    <name type="scientific">Terfezia boudieri ATCC MYA-4762</name>
    <dbReference type="NCBI Taxonomy" id="1051890"/>
    <lineage>
        <taxon>Eukaryota</taxon>
        <taxon>Fungi</taxon>
        <taxon>Dikarya</taxon>
        <taxon>Ascomycota</taxon>
        <taxon>Pezizomycotina</taxon>
        <taxon>Pezizomycetes</taxon>
        <taxon>Pezizales</taxon>
        <taxon>Pezizaceae</taxon>
        <taxon>Terfezia</taxon>
    </lineage>
</organism>
<name>A0A3N4LF92_9PEZI</name>
<evidence type="ECO:0000259" key="1">
    <source>
        <dbReference type="Pfam" id="PF00135"/>
    </source>
</evidence>
<gene>
    <name evidence="2" type="ORF">L211DRAFT_829676</name>
</gene>
<dbReference type="OrthoDB" id="3200163at2759"/>
<sequence>MNELTCTNLVIVTPIPDVFHPDGHGTPKLLPVIVLAHGGAYRIGSANFAAYDTAKFAQYAAASEYPVVVVSLNRRLGTLGFVASEDVGAQGNYTLKDERVALKWVRKNIQEFGGDPGNITYLGEGTGSASGSIHLYSPTP</sequence>
<dbReference type="Proteomes" id="UP000267821">
    <property type="component" value="Unassembled WGS sequence"/>
</dbReference>
<protein>
    <submittedName>
        <fullName evidence="2">Alpha/beta-hydrolase</fullName>
    </submittedName>
</protein>
<dbReference type="AlphaFoldDB" id="A0A3N4LF92"/>
<accession>A0A3N4LF92</accession>
<keyword evidence="3" id="KW-1185">Reference proteome</keyword>
<dbReference type="Gene3D" id="3.40.50.1820">
    <property type="entry name" value="alpha/beta hydrolase"/>
    <property type="match status" value="1"/>
</dbReference>
<dbReference type="InterPro" id="IPR002018">
    <property type="entry name" value="CarbesteraseB"/>
</dbReference>
<dbReference type="GO" id="GO:0016787">
    <property type="term" value="F:hydrolase activity"/>
    <property type="evidence" value="ECO:0007669"/>
    <property type="project" value="UniProtKB-KW"/>
</dbReference>
<dbReference type="InterPro" id="IPR050309">
    <property type="entry name" value="Type-B_Carboxylest/Lipase"/>
</dbReference>
<evidence type="ECO:0000313" key="3">
    <source>
        <dbReference type="Proteomes" id="UP000267821"/>
    </source>
</evidence>